<reference evidence="2" key="1">
    <citation type="journal article" date="2019" name="Int. J. Syst. Evol. Microbiol.">
        <title>The Global Catalogue of Microorganisms (GCM) 10K type strain sequencing project: providing services to taxonomists for standard genome sequencing and annotation.</title>
        <authorList>
            <consortium name="The Broad Institute Genomics Platform"/>
            <consortium name="The Broad Institute Genome Sequencing Center for Infectious Disease"/>
            <person name="Wu L."/>
            <person name="Ma J."/>
        </authorList>
    </citation>
    <scope>NUCLEOTIDE SEQUENCE [LARGE SCALE GENOMIC DNA]</scope>
    <source>
        <strain evidence="2">WYCCWR 12678</strain>
    </source>
</reference>
<dbReference type="EMBL" id="JBHSHC010000096">
    <property type="protein sequence ID" value="MFC4768160.1"/>
    <property type="molecule type" value="Genomic_DNA"/>
</dbReference>
<evidence type="ECO:0000313" key="2">
    <source>
        <dbReference type="Proteomes" id="UP001596002"/>
    </source>
</evidence>
<keyword evidence="2" id="KW-1185">Reference proteome</keyword>
<proteinExistence type="predicted"/>
<organism evidence="1 2">
    <name type="scientific">Effusibacillus consociatus</name>
    <dbReference type="NCBI Taxonomy" id="1117041"/>
    <lineage>
        <taxon>Bacteria</taxon>
        <taxon>Bacillati</taxon>
        <taxon>Bacillota</taxon>
        <taxon>Bacilli</taxon>
        <taxon>Bacillales</taxon>
        <taxon>Alicyclobacillaceae</taxon>
        <taxon>Effusibacillus</taxon>
    </lineage>
</organism>
<name>A0ABV9Q1Z2_9BACL</name>
<sequence>MEFGSVSSFESIFREKVADSNCKALDLHLTFIGVVRQILAEPGIPDSQRLQLLQNANTAYEKVFYGMKSVHKQ</sequence>
<protein>
    <recommendedName>
        <fullName evidence="3">Globin-sensor domain-containing protein</fullName>
    </recommendedName>
</protein>
<dbReference type="RefSeq" id="WP_380026084.1">
    <property type="nucleotide sequence ID" value="NZ_JBHSHC010000096.1"/>
</dbReference>
<dbReference type="Proteomes" id="UP001596002">
    <property type="component" value="Unassembled WGS sequence"/>
</dbReference>
<comment type="caution">
    <text evidence="1">The sequence shown here is derived from an EMBL/GenBank/DDBJ whole genome shotgun (WGS) entry which is preliminary data.</text>
</comment>
<gene>
    <name evidence="1" type="ORF">ACFO8Q_12455</name>
</gene>
<evidence type="ECO:0008006" key="3">
    <source>
        <dbReference type="Google" id="ProtNLM"/>
    </source>
</evidence>
<evidence type="ECO:0000313" key="1">
    <source>
        <dbReference type="EMBL" id="MFC4768160.1"/>
    </source>
</evidence>
<accession>A0ABV9Q1Z2</accession>